<dbReference type="EMBL" id="CP003185">
    <property type="protein sequence ID" value="AFK94239.1"/>
    <property type="molecule type" value="Genomic_DNA"/>
</dbReference>
<reference evidence="1 2" key="1">
    <citation type="journal article" date="2014" name="Appl. Environ. Microbiol.">
        <title>Profile of Secreted Hydrolases, Associated Proteins, and SlpA in Thermoanaerobacterium saccharolyticum during the Degradation of Hemicellulose.</title>
        <authorList>
            <person name="Currie D.H."/>
            <person name="Guss A.M."/>
            <person name="Herring C.D."/>
            <person name="Giannone R.J."/>
            <person name="Johnson C.M."/>
            <person name="Lankford P.K."/>
            <person name="Brown S.D."/>
            <person name="Hettich R.L."/>
            <person name="Lynd L.R."/>
        </authorList>
    </citation>
    <scope>NUCLEOTIDE SEQUENCE [LARGE SCALE GENOMIC DNA]</scope>
    <source>
        <strain evidence="2">DSM 8691 / JW/SL-YS485</strain>
    </source>
</reference>
<dbReference type="SUPFAM" id="SSF143602">
    <property type="entry name" value="STIV B116-like"/>
    <property type="match status" value="1"/>
</dbReference>
<dbReference type="Proteomes" id="UP000006178">
    <property type="component" value="Plasmid pMU3262"/>
</dbReference>
<dbReference type="KEGG" id="tsh:Tsac_2690"/>
<dbReference type="AlphaFoldDB" id="I3WBN8"/>
<dbReference type="InterPro" id="IPR015055">
    <property type="entry name" value="STIV_B116-like"/>
</dbReference>
<keyword evidence="2" id="KW-1185">Reference proteome</keyword>
<dbReference type="InterPro" id="IPR037236">
    <property type="entry name" value="STIV_B116-like_sf"/>
</dbReference>
<dbReference type="Pfam" id="PF08960">
    <property type="entry name" value="STIV_B116-like"/>
    <property type="match status" value="1"/>
</dbReference>
<evidence type="ECO:0000313" key="1">
    <source>
        <dbReference type="EMBL" id="AFK94239.1"/>
    </source>
</evidence>
<accession>I3WBN8</accession>
<name>I3WBN8_THESW</name>
<dbReference type="BioCyc" id="TSAC1094508:GLMA-2737-MONOMER"/>
<gene>
    <name evidence="1" type="ordered locus">Tsac_2690</name>
</gene>
<evidence type="ECO:0008006" key="3">
    <source>
        <dbReference type="Google" id="ProtNLM"/>
    </source>
</evidence>
<dbReference type="RefSeq" id="WP_014759510.1">
    <property type="nucleotide sequence ID" value="NC_017998.1"/>
</dbReference>
<keyword evidence="1" id="KW-0614">Plasmid</keyword>
<evidence type="ECO:0000313" key="2">
    <source>
        <dbReference type="Proteomes" id="UP000006178"/>
    </source>
</evidence>
<dbReference type="Gene3D" id="3.40.50.11170">
    <property type="entry name" value="Uncharacterised protein PF08960, DUF1874"/>
    <property type="match status" value="1"/>
</dbReference>
<sequence>MSVILSNAFSLQMLNLQGKSNIEVEPLTFDEVRRILSKDFVSAIGHQDTANVLSDLLGFDVPCNRINVHLTQNDVLVVAQLVGGRLPEGSTKLPDGFAFQFVKVTIN</sequence>
<proteinExistence type="predicted"/>
<geneLocation type="plasmid" evidence="1 2">
    <name>pMU3262</name>
</geneLocation>
<organism evidence="1 2">
    <name type="scientific">Thermoanaerobacterium saccharolyticum (strain DSM 8691 / JW/SL-YS485)</name>
    <dbReference type="NCBI Taxonomy" id="1094508"/>
    <lineage>
        <taxon>Bacteria</taxon>
        <taxon>Bacillati</taxon>
        <taxon>Bacillota</taxon>
        <taxon>Clostridia</taxon>
        <taxon>Thermoanaerobacterales</taxon>
        <taxon>Thermoanaerobacteraceae</taxon>
        <taxon>Thermoanaerobacterium</taxon>
    </lineage>
</organism>
<protein>
    <recommendedName>
        <fullName evidence="3">DUF1874 domain-containing protein</fullName>
    </recommendedName>
</protein>